<gene>
    <name evidence="6" type="ORF">RI129_005771</name>
</gene>
<dbReference type="EMBL" id="JAVRBK010000004">
    <property type="protein sequence ID" value="KAK5644471.1"/>
    <property type="molecule type" value="Genomic_DNA"/>
</dbReference>
<evidence type="ECO:0000256" key="1">
    <source>
        <dbReference type="ARBA" id="ARBA00004613"/>
    </source>
</evidence>
<dbReference type="PRINTS" id="PR00821">
    <property type="entry name" value="TAGLIPASE"/>
</dbReference>
<dbReference type="PANTHER" id="PTHR11610">
    <property type="entry name" value="LIPASE"/>
    <property type="match status" value="1"/>
</dbReference>
<dbReference type="SUPFAM" id="SSF53474">
    <property type="entry name" value="alpha/beta-Hydrolases"/>
    <property type="match status" value="1"/>
</dbReference>
<feature type="domain" description="Lipase" evidence="5">
    <location>
        <begin position="90"/>
        <end position="251"/>
    </location>
</feature>
<evidence type="ECO:0000256" key="2">
    <source>
        <dbReference type="ARBA" id="ARBA00010701"/>
    </source>
</evidence>
<dbReference type="Proteomes" id="UP001329430">
    <property type="component" value="Chromosome 4"/>
</dbReference>
<dbReference type="GO" id="GO:0005615">
    <property type="term" value="C:extracellular space"/>
    <property type="evidence" value="ECO:0007669"/>
    <property type="project" value="TreeGrafter"/>
</dbReference>
<organism evidence="6 7">
    <name type="scientific">Pyrocoelia pectoralis</name>
    <dbReference type="NCBI Taxonomy" id="417401"/>
    <lineage>
        <taxon>Eukaryota</taxon>
        <taxon>Metazoa</taxon>
        <taxon>Ecdysozoa</taxon>
        <taxon>Arthropoda</taxon>
        <taxon>Hexapoda</taxon>
        <taxon>Insecta</taxon>
        <taxon>Pterygota</taxon>
        <taxon>Neoptera</taxon>
        <taxon>Endopterygota</taxon>
        <taxon>Coleoptera</taxon>
        <taxon>Polyphaga</taxon>
        <taxon>Elateriformia</taxon>
        <taxon>Elateroidea</taxon>
        <taxon>Lampyridae</taxon>
        <taxon>Lampyrinae</taxon>
        <taxon>Pyrocoelia</taxon>
    </lineage>
</organism>
<feature type="non-terminal residue" evidence="6">
    <location>
        <position position="260"/>
    </location>
</feature>
<evidence type="ECO:0000256" key="3">
    <source>
        <dbReference type="ARBA" id="ARBA00022525"/>
    </source>
</evidence>
<name>A0AAN7VF78_9COLE</name>
<dbReference type="Pfam" id="PF00151">
    <property type="entry name" value="Lipase"/>
    <property type="match status" value="1"/>
</dbReference>
<evidence type="ECO:0000313" key="6">
    <source>
        <dbReference type="EMBL" id="KAK5644471.1"/>
    </source>
</evidence>
<dbReference type="InterPro" id="IPR029058">
    <property type="entry name" value="AB_hydrolase_fold"/>
</dbReference>
<sequence>MFILLIVHISCYSFWFDLERINGFIAGASTPIRVNKITTTSGVGPYQQKKFYSDRYNGLKLAFPFNENVRMYKILLRFTRNGTNLRNPLVSEFLYILNNTYNFQIECMHLIGVSFGAHIAGMVGNLLKVKYNYTLGRITGLDPLGAGYNCVTCKSLRLNKGDAKFVDVIHTNPGRIGELRRVGDIDFYVNWPYYWSYKADLNFNTCSSVRSAALYAESVRYQNFRATSCHSLVGFSECFPTDHTYMGLYAKPSRYGVYYV</sequence>
<dbReference type="Gene3D" id="3.40.50.1820">
    <property type="entry name" value="alpha/beta hydrolase"/>
    <property type="match status" value="1"/>
</dbReference>
<comment type="caution">
    <text evidence="6">The sequence shown here is derived from an EMBL/GenBank/DDBJ whole genome shotgun (WGS) entry which is preliminary data.</text>
</comment>
<evidence type="ECO:0000313" key="7">
    <source>
        <dbReference type="Proteomes" id="UP001329430"/>
    </source>
</evidence>
<dbReference type="GO" id="GO:0017171">
    <property type="term" value="F:serine hydrolase activity"/>
    <property type="evidence" value="ECO:0007669"/>
    <property type="project" value="TreeGrafter"/>
</dbReference>
<dbReference type="GO" id="GO:0016298">
    <property type="term" value="F:lipase activity"/>
    <property type="evidence" value="ECO:0007669"/>
    <property type="project" value="InterPro"/>
</dbReference>
<dbReference type="AlphaFoldDB" id="A0AAN7VF78"/>
<proteinExistence type="inferred from homology"/>
<protein>
    <recommendedName>
        <fullName evidence="5">Lipase domain-containing protein</fullName>
    </recommendedName>
</protein>
<keyword evidence="7" id="KW-1185">Reference proteome</keyword>
<evidence type="ECO:0000259" key="5">
    <source>
        <dbReference type="Pfam" id="PF00151"/>
    </source>
</evidence>
<keyword evidence="3" id="KW-0964">Secreted</keyword>
<comment type="similarity">
    <text evidence="2 4">Belongs to the AB hydrolase superfamily. Lipase family.</text>
</comment>
<dbReference type="GO" id="GO:0016042">
    <property type="term" value="P:lipid catabolic process"/>
    <property type="evidence" value="ECO:0007669"/>
    <property type="project" value="TreeGrafter"/>
</dbReference>
<reference evidence="6 7" key="1">
    <citation type="journal article" date="2024" name="Insects">
        <title>An Improved Chromosome-Level Genome Assembly of the Firefly Pyrocoelia pectoralis.</title>
        <authorList>
            <person name="Fu X."/>
            <person name="Meyer-Rochow V.B."/>
            <person name="Ballantyne L."/>
            <person name="Zhu X."/>
        </authorList>
    </citation>
    <scope>NUCLEOTIDE SEQUENCE [LARGE SCALE GENOMIC DNA]</scope>
    <source>
        <strain evidence="6">XCY_ONT2</strain>
    </source>
</reference>
<dbReference type="PANTHER" id="PTHR11610:SF173">
    <property type="entry name" value="LIPASE DOMAIN-CONTAINING PROTEIN-RELATED"/>
    <property type="match status" value="1"/>
</dbReference>
<evidence type="ECO:0000256" key="4">
    <source>
        <dbReference type="RuleBase" id="RU004262"/>
    </source>
</evidence>
<dbReference type="InterPro" id="IPR000734">
    <property type="entry name" value="TAG_lipase"/>
</dbReference>
<accession>A0AAN7VF78</accession>
<dbReference type="InterPro" id="IPR013818">
    <property type="entry name" value="Lipase"/>
</dbReference>
<comment type="subcellular location">
    <subcellularLocation>
        <location evidence="1">Secreted</location>
    </subcellularLocation>
</comment>